<keyword evidence="4" id="KW-1185">Reference proteome</keyword>
<protein>
    <recommendedName>
        <fullName evidence="2">DUF7582 domain-containing protein</fullName>
    </recommendedName>
</protein>
<proteinExistence type="predicted"/>
<sequence length="506" mass="55164">MSLKDRISSPLEAGTSLLDAHHLPPNLLPALEWTSSRLARKSLHVTLVVARRDYQFPSVLPPLGSPGFSTPTTPHTPGLRFNFSAGPVSALKQLVRSGSYNGPTPMRSMEFSRSGMASPVPARLDVSMPSARMRWPLSPSTPLSPPPMTPCTASTTTTDTMSSMMSSNSFGMRLIHAGGLPPKAERALRSTLEKAEKKFRNGPEWLSPAVSPAACGLTNQLVHSSIIQNEVLFCSEGLTLVSLDRLYSLKSALSSYSKTKSHLRLEDAVDELRRIILANNGEKVTKSDILRSYDWLSVSNSALVDLDRMYRRAYGGPEKLGGISGMAGFFEPVIKPSSYFDIDDSDDSDDEAEAETIELVLPTKKNILPQTPSPKPPLLKLQTSFGSQKKRPALQIPQEDAVNVVEEEEDGDRTARPTDRLLFTMHTWNTNGGTIDQVLSAPLVSPTVFSPCVMSPDLLSPDQPTEFGPTTPNGYDDISPTTRGEWGFLMVDDAFQSGRTVAVETF</sequence>
<comment type="caution">
    <text evidence="3">The sequence shown here is derived from an EMBL/GenBank/DDBJ whole genome shotgun (WGS) entry which is preliminary data.</text>
</comment>
<accession>A0ABR1GZV1</accession>
<name>A0ABR1GZV1_9HYPO</name>
<evidence type="ECO:0000259" key="2">
    <source>
        <dbReference type="Pfam" id="PF24483"/>
    </source>
</evidence>
<dbReference type="Proteomes" id="UP001498476">
    <property type="component" value="Unassembled WGS sequence"/>
</dbReference>
<feature type="region of interest" description="Disordered" evidence="1">
    <location>
        <begin position="138"/>
        <end position="161"/>
    </location>
</feature>
<organism evidence="3 4">
    <name type="scientific">Neonectria punicea</name>
    <dbReference type="NCBI Taxonomy" id="979145"/>
    <lineage>
        <taxon>Eukaryota</taxon>
        <taxon>Fungi</taxon>
        <taxon>Dikarya</taxon>
        <taxon>Ascomycota</taxon>
        <taxon>Pezizomycotina</taxon>
        <taxon>Sordariomycetes</taxon>
        <taxon>Hypocreomycetidae</taxon>
        <taxon>Hypocreales</taxon>
        <taxon>Nectriaceae</taxon>
        <taxon>Neonectria</taxon>
    </lineage>
</organism>
<gene>
    <name evidence="3" type="ORF">QQX98_006755</name>
</gene>
<dbReference type="InterPro" id="IPR056004">
    <property type="entry name" value="DUF7582"/>
</dbReference>
<evidence type="ECO:0000313" key="3">
    <source>
        <dbReference type="EMBL" id="KAK7414390.1"/>
    </source>
</evidence>
<evidence type="ECO:0000313" key="4">
    <source>
        <dbReference type="Proteomes" id="UP001498476"/>
    </source>
</evidence>
<feature type="compositionally biased region" description="Low complexity" evidence="1">
    <location>
        <begin position="150"/>
        <end position="161"/>
    </location>
</feature>
<dbReference type="Pfam" id="PF24483">
    <property type="entry name" value="DUF7582"/>
    <property type="match status" value="1"/>
</dbReference>
<dbReference type="EMBL" id="JAZAVJ010000104">
    <property type="protein sequence ID" value="KAK7414390.1"/>
    <property type="molecule type" value="Genomic_DNA"/>
</dbReference>
<reference evidence="3 4" key="1">
    <citation type="journal article" date="2025" name="Microbiol. Resour. Announc.">
        <title>Draft genome sequences for Neonectria magnoliae and Neonectria punicea, canker pathogens of Liriodendron tulipifera and Acer saccharum in West Virginia.</title>
        <authorList>
            <person name="Petronek H.M."/>
            <person name="Kasson M.T."/>
            <person name="Metheny A.M."/>
            <person name="Stauder C.M."/>
            <person name="Lovett B."/>
            <person name="Lynch S.C."/>
            <person name="Garnas J.R."/>
            <person name="Kasson L.R."/>
            <person name="Stajich J.E."/>
        </authorList>
    </citation>
    <scope>NUCLEOTIDE SEQUENCE [LARGE SCALE GENOMIC DNA]</scope>
    <source>
        <strain evidence="3 4">NRRL 64653</strain>
    </source>
</reference>
<evidence type="ECO:0000256" key="1">
    <source>
        <dbReference type="SAM" id="MobiDB-lite"/>
    </source>
</evidence>
<feature type="domain" description="DUF7582" evidence="2">
    <location>
        <begin position="163"/>
        <end position="315"/>
    </location>
</feature>